<accession>A0A511NAA4</accession>
<dbReference type="AlphaFoldDB" id="A0A511NAA4"/>
<dbReference type="EMBL" id="BJXB01000035">
    <property type="protein sequence ID" value="GEM49466.1"/>
    <property type="molecule type" value="Genomic_DNA"/>
</dbReference>
<organism evidence="1 2">
    <name type="scientific">Deinococcus cellulosilyticus (strain DSM 18568 / NBRC 106333 / KACC 11606 / 5516J-15)</name>
    <dbReference type="NCBI Taxonomy" id="1223518"/>
    <lineage>
        <taxon>Bacteria</taxon>
        <taxon>Thermotogati</taxon>
        <taxon>Deinococcota</taxon>
        <taxon>Deinococci</taxon>
        <taxon>Deinococcales</taxon>
        <taxon>Deinococcaceae</taxon>
        <taxon>Deinococcus</taxon>
    </lineage>
</organism>
<name>A0A511NAA4_DEIC1</name>
<proteinExistence type="predicted"/>
<evidence type="ECO:0000313" key="1">
    <source>
        <dbReference type="EMBL" id="GEM49466.1"/>
    </source>
</evidence>
<keyword evidence="2" id="KW-1185">Reference proteome</keyword>
<sequence>MPDGKTFQYNEKMARNTILHTIEIESQASAIPRWSDQLQRFHTDAQRAPHHRIINLAVFRPEQQQFIRDLTGGEARCTLMLEGRPHYAPELHPADTVRWMRFFEDYADRKAAWLQAQQALRDRIDGLVTLSDEELLPHHEFIHPSLGRTLEEAYQAKGRGVVERFRKFLLTQAEKISVQNRKWALQHGSPELQAAVKQLPEDALLFDFWVHFWKAHVLLMDDPRMAHWEVVDTFLYEFVHKTFPGAFLSYGALDTQPITGAPDELQEQAGILGGTLARHEDHEMYFPEHLASEEAAFQPSGLVVQVPWGYRWLVYPVQVQSSLR</sequence>
<reference evidence="1 2" key="1">
    <citation type="submission" date="2019-07" db="EMBL/GenBank/DDBJ databases">
        <title>Whole genome shotgun sequence of Deinococcus cellulosilyticus NBRC 106333.</title>
        <authorList>
            <person name="Hosoyama A."/>
            <person name="Uohara A."/>
            <person name="Ohji S."/>
            <person name="Ichikawa N."/>
        </authorList>
    </citation>
    <scope>NUCLEOTIDE SEQUENCE [LARGE SCALE GENOMIC DNA]</scope>
    <source>
        <strain evidence="1 2">NBRC 106333</strain>
    </source>
</reference>
<dbReference type="Proteomes" id="UP000321306">
    <property type="component" value="Unassembled WGS sequence"/>
</dbReference>
<comment type="caution">
    <text evidence="1">The sequence shown here is derived from an EMBL/GenBank/DDBJ whole genome shotgun (WGS) entry which is preliminary data.</text>
</comment>
<protein>
    <submittedName>
        <fullName evidence="1">Uncharacterized protein</fullName>
    </submittedName>
</protein>
<evidence type="ECO:0000313" key="2">
    <source>
        <dbReference type="Proteomes" id="UP000321306"/>
    </source>
</evidence>
<gene>
    <name evidence="1" type="ORF">DC3_51010</name>
</gene>